<dbReference type="InterPro" id="IPR013780">
    <property type="entry name" value="Glyco_hydro_b"/>
</dbReference>
<dbReference type="RefSeq" id="WP_230756912.1">
    <property type="nucleotide sequence ID" value="NZ_JAINWA010000003.1"/>
</dbReference>
<sequence>MIRFDETRKLWILETRSAAYVFGVSQRGSSVDGFPFSRPAGEGLLLQTWFGPRLGDPADYPEALPEAGWASFSTPETLSPEILPVAGGPRYGEPSLAAVFPDGVRDLRLEYRSWKADKERLVVTLADPVYGLEADLEFEVFPEYDLFSRRTVVRNPEKSESPAPGAARIESLLSGAVYLPRGTESRLTHLTGRWVGETQLQRIPLPLARTVLESVRGFTSHHANPFFALDADSRATEEDGPVWFGELAWSGNWKISLERDSFGQTRVSPGYHDRDFSSELSPGDSLESPLFLFGFTERGFGAMSRSLHAWQRNLLSPSGTENRKVLYNSWEATAFSVDSAGQEKLASLAASCGVELFVMDDGWFGARSNDRAGLGDWYVNAEKFPDGLSPLIERIRELGMSFGLWVEPEMVNPDSDLYRAHPGWVYHYPGRERTEMRNQLVLNLSLPEVEDYVFSFMDRLLSENRISFIKWDLNRSVSEPGGPPEHRRDANLRHIQAVYRVVSRLRERHPAVRFQTCSGGGGRADIGILRHFDQAWTSDNTDACDRLLIQEGFSWAYGAHAMEAWVTAKKNWLNGRTVPLEFRFHAAMAGVLGIGENLCEWDEAEASLARSLIELYKDIRPLVQRGNLYRLESPANGNRASFLYIDDAKTRAVLFVFLEKNNFGTRLPPLMPRGLDPAFRYALSVLSPAEPPPVFPPTGSSGAIGTALRGDAWMNRGVAIPLREDRTSMVLEFKKIEAE</sequence>
<dbReference type="InterPro" id="IPR017853">
    <property type="entry name" value="GH"/>
</dbReference>
<dbReference type="Gene3D" id="2.60.40.1180">
    <property type="entry name" value="Golgi alpha-mannosidase II"/>
    <property type="match status" value="1"/>
</dbReference>
<dbReference type="InterPro" id="IPR002252">
    <property type="entry name" value="Glyco_hydro_36"/>
</dbReference>
<dbReference type="InterPro" id="IPR038417">
    <property type="entry name" value="Alpga-gal_N_sf"/>
</dbReference>
<dbReference type="Pfam" id="PF16874">
    <property type="entry name" value="Glyco_hydro_36C"/>
    <property type="match status" value="1"/>
</dbReference>
<evidence type="ECO:0000313" key="8">
    <source>
        <dbReference type="Proteomes" id="UP001198163"/>
    </source>
</evidence>
<dbReference type="EC" id="3.2.1.22" evidence="2"/>
<dbReference type="FunFam" id="3.20.20.70:FF:000118">
    <property type="entry name" value="Alpha-galactosidase"/>
    <property type="match status" value="1"/>
</dbReference>
<accession>A0AAE3JKS7</accession>
<dbReference type="CDD" id="cd14791">
    <property type="entry name" value="GH36"/>
    <property type="match status" value="1"/>
</dbReference>
<protein>
    <recommendedName>
        <fullName evidence="2">alpha-galactosidase</fullName>
        <ecNumber evidence="2">3.2.1.22</ecNumber>
    </recommendedName>
</protein>
<dbReference type="InterPro" id="IPR050985">
    <property type="entry name" value="Alpha-glycosidase_related"/>
</dbReference>
<keyword evidence="8" id="KW-1185">Reference proteome</keyword>
<dbReference type="Pfam" id="PF16875">
    <property type="entry name" value="Glyco_hydro_36N"/>
    <property type="match status" value="1"/>
</dbReference>
<gene>
    <name evidence="7" type="ORF">K7J14_12715</name>
</gene>
<dbReference type="PRINTS" id="PR00743">
    <property type="entry name" value="GLHYDRLASE36"/>
</dbReference>
<comment type="catalytic activity">
    <reaction evidence="1">
        <text>Hydrolysis of terminal, non-reducing alpha-D-galactose residues in alpha-D-galactosides, including galactose oligosaccharides, galactomannans and galactolipids.</text>
        <dbReference type="EC" id="3.2.1.22"/>
    </reaction>
</comment>
<feature type="domain" description="Glycosyl hydrolase family 36 N-terminal" evidence="6">
    <location>
        <begin position="44"/>
        <end position="280"/>
    </location>
</feature>
<dbReference type="Proteomes" id="UP001198163">
    <property type="component" value="Unassembled WGS sequence"/>
</dbReference>
<evidence type="ECO:0000259" key="5">
    <source>
        <dbReference type="Pfam" id="PF16874"/>
    </source>
</evidence>
<dbReference type="InterPro" id="IPR031704">
    <property type="entry name" value="Glyco_hydro_36_N"/>
</dbReference>
<comment type="caution">
    <text evidence="7">The sequence shown here is derived from an EMBL/GenBank/DDBJ whole genome shotgun (WGS) entry which is preliminary data.</text>
</comment>
<dbReference type="InterPro" id="IPR013785">
    <property type="entry name" value="Aldolase_TIM"/>
</dbReference>
<dbReference type="PROSITE" id="PS00512">
    <property type="entry name" value="ALPHA_GALACTOSIDASE"/>
    <property type="match status" value="1"/>
</dbReference>
<feature type="domain" description="Glycosyl hydrolase family 36 C-terminal" evidence="5">
    <location>
        <begin position="641"/>
        <end position="732"/>
    </location>
</feature>
<dbReference type="PANTHER" id="PTHR43053">
    <property type="entry name" value="GLYCOSIDASE FAMILY 31"/>
    <property type="match status" value="1"/>
</dbReference>
<dbReference type="AlphaFoldDB" id="A0AAE3JKS7"/>
<keyword evidence="4" id="KW-0326">Glycosidase</keyword>
<dbReference type="EMBL" id="JAINWA010000003">
    <property type="protein sequence ID" value="MCD1655555.1"/>
    <property type="molecule type" value="Genomic_DNA"/>
</dbReference>
<evidence type="ECO:0000259" key="6">
    <source>
        <dbReference type="Pfam" id="PF16875"/>
    </source>
</evidence>
<dbReference type="Gene3D" id="2.70.98.60">
    <property type="entry name" value="alpha-galactosidase from lactobacil brevis"/>
    <property type="match status" value="1"/>
</dbReference>
<dbReference type="GO" id="GO:0004557">
    <property type="term" value="F:alpha-galactosidase activity"/>
    <property type="evidence" value="ECO:0007669"/>
    <property type="project" value="UniProtKB-EC"/>
</dbReference>
<dbReference type="Pfam" id="PF02065">
    <property type="entry name" value="Melibiase"/>
    <property type="match status" value="1"/>
</dbReference>
<evidence type="ECO:0000256" key="3">
    <source>
        <dbReference type="ARBA" id="ARBA00022801"/>
    </source>
</evidence>
<dbReference type="InterPro" id="IPR000111">
    <property type="entry name" value="Glyco_hydro_27/36_CS"/>
</dbReference>
<organism evidence="7 8">
    <name type="scientific">Teretinema zuelzerae</name>
    <dbReference type="NCBI Taxonomy" id="156"/>
    <lineage>
        <taxon>Bacteria</taxon>
        <taxon>Pseudomonadati</taxon>
        <taxon>Spirochaetota</taxon>
        <taxon>Spirochaetia</taxon>
        <taxon>Spirochaetales</taxon>
        <taxon>Treponemataceae</taxon>
        <taxon>Teretinema</taxon>
    </lineage>
</organism>
<reference evidence="7" key="1">
    <citation type="submission" date="2021-08" db="EMBL/GenBank/DDBJ databases">
        <title>Comparative analyses of Brucepasteria parasyntrophica and Teretinema zuelzerae.</title>
        <authorList>
            <person name="Song Y."/>
            <person name="Brune A."/>
        </authorList>
    </citation>
    <scope>NUCLEOTIDE SEQUENCE</scope>
    <source>
        <strain evidence="7">DSM 1903</strain>
    </source>
</reference>
<evidence type="ECO:0000256" key="4">
    <source>
        <dbReference type="ARBA" id="ARBA00023295"/>
    </source>
</evidence>
<evidence type="ECO:0000256" key="2">
    <source>
        <dbReference type="ARBA" id="ARBA00012755"/>
    </source>
</evidence>
<evidence type="ECO:0000313" key="7">
    <source>
        <dbReference type="EMBL" id="MCD1655555.1"/>
    </source>
</evidence>
<dbReference type="PANTHER" id="PTHR43053:SF3">
    <property type="entry name" value="ALPHA-GALACTOSIDASE C-RELATED"/>
    <property type="match status" value="1"/>
</dbReference>
<evidence type="ECO:0000256" key="1">
    <source>
        <dbReference type="ARBA" id="ARBA00001255"/>
    </source>
</evidence>
<proteinExistence type="predicted"/>
<dbReference type="GO" id="GO:0016052">
    <property type="term" value="P:carbohydrate catabolic process"/>
    <property type="evidence" value="ECO:0007669"/>
    <property type="project" value="InterPro"/>
</dbReference>
<name>A0AAE3JKS7_9SPIR</name>
<dbReference type="InterPro" id="IPR031705">
    <property type="entry name" value="Glyco_hydro_36_C"/>
</dbReference>
<keyword evidence="3" id="KW-0378">Hydrolase</keyword>
<dbReference type="Gene3D" id="3.20.20.70">
    <property type="entry name" value="Aldolase class I"/>
    <property type="match status" value="1"/>
</dbReference>
<dbReference type="SUPFAM" id="SSF51445">
    <property type="entry name" value="(Trans)glycosidases"/>
    <property type="match status" value="1"/>
</dbReference>